<dbReference type="Proteomes" id="UP000094801">
    <property type="component" value="Unassembled WGS sequence"/>
</dbReference>
<evidence type="ECO:0000259" key="2">
    <source>
        <dbReference type="PROSITE" id="PS50048"/>
    </source>
</evidence>
<evidence type="ECO:0000256" key="1">
    <source>
        <dbReference type="SAM" id="MobiDB-lite"/>
    </source>
</evidence>
<dbReference type="PROSITE" id="PS00463">
    <property type="entry name" value="ZN2_CY6_FUNGAL_1"/>
    <property type="match status" value="1"/>
</dbReference>
<evidence type="ECO:0000313" key="3">
    <source>
        <dbReference type="EMBL" id="ODV85917.1"/>
    </source>
</evidence>
<dbReference type="PANTHER" id="PTHR47657:SF7">
    <property type="entry name" value="STEROL REGULATORY ELEMENT-BINDING PROTEIN ECM22"/>
    <property type="match status" value="1"/>
</dbReference>
<dbReference type="SUPFAM" id="SSF57701">
    <property type="entry name" value="Zn2/Cys6 DNA-binding domain"/>
    <property type="match status" value="1"/>
</dbReference>
<evidence type="ECO:0000313" key="4">
    <source>
        <dbReference type="Proteomes" id="UP000094801"/>
    </source>
</evidence>
<dbReference type="InterPro" id="IPR001138">
    <property type="entry name" value="Zn2Cys6_DnaBD"/>
</dbReference>
<dbReference type="AlphaFoldDB" id="A0A1E4T2E2"/>
<dbReference type="EMBL" id="KV453851">
    <property type="protein sequence ID" value="ODV85917.1"/>
    <property type="molecule type" value="Genomic_DNA"/>
</dbReference>
<dbReference type="GO" id="GO:0008270">
    <property type="term" value="F:zinc ion binding"/>
    <property type="evidence" value="ECO:0007669"/>
    <property type="project" value="InterPro"/>
</dbReference>
<protein>
    <recommendedName>
        <fullName evidence="2">Zn(2)-C6 fungal-type domain-containing protein</fullName>
    </recommendedName>
</protein>
<dbReference type="OrthoDB" id="4097022at2759"/>
<feature type="compositionally biased region" description="Low complexity" evidence="1">
    <location>
        <begin position="1"/>
        <end position="13"/>
    </location>
</feature>
<name>A0A1E4T2E2_9ASCO</name>
<gene>
    <name evidence="3" type="ORF">CANARDRAFT_7276</name>
</gene>
<reference evidence="4" key="1">
    <citation type="submission" date="2016-04" db="EMBL/GenBank/DDBJ databases">
        <title>Comparative genomics of biotechnologically important yeasts.</title>
        <authorList>
            <consortium name="DOE Joint Genome Institute"/>
            <person name="Riley R."/>
            <person name="Haridas S."/>
            <person name="Wolfe K.H."/>
            <person name="Lopes M.R."/>
            <person name="Hittinger C.T."/>
            <person name="Goker M."/>
            <person name="Salamov A."/>
            <person name="Wisecaver J."/>
            <person name="Long T.M."/>
            <person name="Aerts A.L."/>
            <person name="Barry K."/>
            <person name="Choi C."/>
            <person name="Clum A."/>
            <person name="Coughlan A.Y."/>
            <person name="Deshpande S."/>
            <person name="Douglass A.P."/>
            <person name="Hanson S.J."/>
            <person name="Klenk H.-P."/>
            <person name="Labutti K."/>
            <person name="Lapidus A."/>
            <person name="Lindquist E."/>
            <person name="Lipzen A."/>
            <person name="Meier-Kolthoff J.P."/>
            <person name="Ohm R.A."/>
            <person name="Otillar R.P."/>
            <person name="Pangilinan J."/>
            <person name="Peng Y."/>
            <person name="Rokas A."/>
            <person name="Rosa C.A."/>
            <person name="Scheuner C."/>
            <person name="Sibirny A.A."/>
            <person name="Slot J.C."/>
            <person name="Stielow J.B."/>
            <person name="Sun H."/>
            <person name="Kurtzman C.P."/>
            <person name="Blackwell M."/>
            <person name="Grigoriev I.V."/>
            <person name="Jeffries T.W."/>
        </authorList>
    </citation>
    <scope>NUCLEOTIDE SEQUENCE [LARGE SCALE GENOMIC DNA]</scope>
    <source>
        <strain evidence="4">NRRL YB-2248</strain>
    </source>
</reference>
<dbReference type="STRING" id="983967.A0A1E4T2E2"/>
<dbReference type="InterPro" id="IPR036864">
    <property type="entry name" value="Zn2-C6_fun-type_DNA-bd_sf"/>
</dbReference>
<keyword evidence="4" id="KW-1185">Reference proteome</keyword>
<feature type="region of interest" description="Disordered" evidence="1">
    <location>
        <begin position="1"/>
        <end position="32"/>
    </location>
</feature>
<dbReference type="PROSITE" id="PS50048">
    <property type="entry name" value="ZN2_CY6_FUNGAL_2"/>
    <property type="match status" value="1"/>
</dbReference>
<organism evidence="3 4">
    <name type="scientific">[Candida] arabinofermentans NRRL YB-2248</name>
    <dbReference type="NCBI Taxonomy" id="983967"/>
    <lineage>
        <taxon>Eukaryota</taxon>
        <taxon>Fungi</taxon>
        <taxon>Dikarya</taxon>
        <taxon>Ascomycota</taxon>
        <taxon>Saccharomycotina</taxon>
        <taxon>Pichiomycetes</taxon>
        <taxon>Pichiales</taxon>
        <taxon>Pichiaceae</taxon>
        <taxon>Ogataea</taxon>
        <taxon>Ogataea/Candida clade</taxon>
    </lineage>
</organism>
<dbReference type="Pfam" id="PF00172">
    <property type="entry name" value="Zn_clus"/>
    <property type="match status" value="1"/>
</dbReference>
<dbReference type="PANTHER" id="PTHR47657">
    <property type="entry name" value="STEROL REGULATORY ELEMENT-BINDING PROTEIN ECM22"/>
    <property type="match status" value="1"/>
</dbReference>
<dbReference type="CDD" id="cd00067">
    <property type="entry name" value="GAL4"/>
    <property type="match status" value="1"/>
</dbReference>
<feature type="compositionally biased region" description="Polar residues" evidence="1">
    <location>
        <begin position="611"/>
        <end position="625"/>
    </location>
</feature>
<proteinExistence type="predicted"/>
<feature type="compositionally biased region" description="Basic residues" evidence="1">
    <location>
        <begin position="17"/>
        <end position="32"/>
    </location>
</feature>
<accession>A0A1E4T2E2</accession>
<feature type="region of interest" description="Disordered" evidence="1">
    <location>
        <begin position="611"/>
        <end position="630"/>
    </location>
</feature>
<sequence length="744" mass="85576">MSSTPPSGYTSSSVIQKRTRRRHKNSHHGCQPCKKRKIKCDERLEPGCEKCEKMDLVCSYSLLTPDELNEIKIAKQSKDDSQLDDIAISTEQYQYRPAQITPESLSPLTQKSYSTTNLNSNDYQSGIINSSSRVVNISIPIRPSTEINYIRETNTFIKRMSDRSYINKTVRSEQFSQYLIGHYTNTMFFKMLIMLPFSLLAKSSILMFSVKYYLSVMESQANLRLENCNKIEKLMDKLSAKALSCALKISRSMIGNYKRLSYGQYEVLTAATIVLSWFPIYDHYDLKKYVTFTSGIFAMAVCGSEDDAEPDEKPAPRALSHFLSSALVSSYKTVFFDDYDPTFLKEFLQKLDFFGITANIINNPDCDPLLKSRFSMIREFVSDYSDLLVTERRSTGCLSFPIEFTLEMVTRFASMLPADLGNIHCMDETEFTMRLFYISLGECLWALVTDITFVSLSDFMGNLRLLTQEFARPEVLVLISQKHSGTYTQFSNYLLRILSYFKKRRNLLFRNVMFDISFSEFDTNDSQNWDCLINYVSHHKQRLHGKEVQLKSFEYGSINLENYPQRVDNTQQMIDLDLELQQQQQQQQHPPPQKLRTNSKSPSLMAALLTSDSPHSETFSGSSFSPYEHSSVPASESSTFSEIVSAQIGQPLSYNCTSSIQQQMMYSNVYDYEEEKCTESKPFKIIISQGQLAENAMLQTDFDPDNFVSPEFELKAAQYSTPMPVTEMCFTLRKKILEYETIYH</sequence>
<feature type="region of interest" description="Disordered" evidence="1">
    <location>
        <begin position="581"/>
        <end position="600"/>
    </location>
</feature>
<feature type="domain" description="Zn(2)-C6 fungal-type" evidence="2">
    <location>
        <begin position="29"/>
        <end position="60"/>
    </location>
</feature>
<dbReference type="Gene3D" id="4.10.240.10">
    <property type="entry name" value="Zn(2)-C6 fungal-type DNA-binding domain"/>
    <property type="match status" value="1"/>
</dbReference>
<dbReference type="SMART" id="SM00066">
    <property type="entry name" value="GAL4"/>
    <property type="match status" value="1"/>
</dbReference>
<dbReference type="InterPro" id="IPR052400">
    <property type="entry name" value="Zn2-C6_fungal_TF"/>
</dbReference>
<dbReference type="GO" id="GO:0000981">
    <property type="term" value="F:DNA-binding transcription factor activity, RNA polymerase II-specific"/>
    <property type="evidence" value="ECO:0007669"/>
    <property type="project" value="InterPro"/>
</dbReference>